<dbReference type="Pfam" id="PF03739">
    <property type="entry name" value="LptF_LptG"/>
    <property type="match status" value="2"/>
</dbReference>
<proteinExistence type="predicted"/>
<dbReference type="AlphaFoldDB" id="E7RQN1"/>
<dbReference type="PANTHER" id="PTHR33529:SF6">
    <property type="entry name" value="YJGP_YJGQ FAMILY PERMEASE"/>
    <property type="match status" value="1"/>
</dbReference>
<feature type="transmembrane region" description="Helical" evidence="6">
    <location>
        <begin position="15"/>
        <end position="35"/>
    </location>
</feature>
<keyword evidence="4 6" id="KW-1133">Transmembrane helix</keyword>
<feature type="transmembrane region" description="Helical" evidence="6">
    <location>
        <begin position="441"/>
        <end position="458"/>
    </location>
</feature>
<protein>
    <submittedName>
        <fullName evidence="7">Permease, YjgP/YjgQ family</fullName>
    </submittedName>
</protein>
<comment type="caution">
    <text evidence="7">The sequence shown here is derived from an EMBL/GenBank/DDBJ whole genome shotgun (WGS) entry which is preliminary data.</text>
</comment>
<evidence type="ECO:0000256" key="3">
    <source>
        <dbReference type="ARBA" id="ARBA00022692"/>
    </source>
</evidence>
<dbReference type="PANTHER" id="PTHR33529">
    <property type="entry name" value="SLR0882 PROTEIN-RELATED"/>
    <property type="match status" value="1"/>
</dbReference>
<organism evidence="7 8">
    <name type="scientific">Hoylesella oralis ATCC 33269</name>
    <dbReference type="NCBI Taxonomy" id="873533"/>
    <lineage>
        <taxon>Bacteria</taxon>
        <taxon>Pseudomonadati</taxon>
        <taxon>Bacteroidota</taxon>
        <taxon>Bacteroidia</taxon>
        <taxon>Bacteroidales</taxon>
        <taxon>Prevotellaceae</taxon>
        <taxon>Hoylesella</taxon>
    </lineage>
</organism>
<reference evidence="7" key="1">
    <citation type="submission" date="2011-01" db="EMBL/GenBank/DDBJ databases">
        <authorList>
            <person name="Muzny D."/>
            <person name="Qin X."/>
            <person name="Buhay C."/>
            <person name="Dugan-Rocha S."/>
            <person name="Ding Y."/>
            <person name="Chen G."/>
            <person name="Hawes A."/>
            <person name="Holder M."/>
            <person name="Jhangiani S."/>
            <person name="Johnson A."/>
            <person name="Khan Z."/>
            <person name="Li Z."/>
            <person name="Liu W."/>
            <person name="Liu X."/>
            <person name="Perez L."/>
            <person name="Shen H."/>
            <person name="Wang Q."/>
            <person name="Watt J."/>
            <person name="Xi L."/>
            <person name="Xin Y."/>
            <person name="Zhou J."/>
            <person name="Deng J."/>
            <person name="Jiang H."/>
            <person name="Liu Y."/>
            <person name="Qu J."/>
            <person name="Song X.-Z."/>
            <person name="Zhang L."/>
            <person name="Villasana D."/>
            <person name="Johnson A."/>
            <person name="Liu J."/>
            <person name="Liyanage D."/>
            <person name="Lorensuhewa L."/>
            <person name="Robinson T."/>
            <person name="Song A."/>
            <person name="Song B.-B."/>
            <person name="Dinh H."/>
            <person name="Thornton R."/>
            <person name="Coyle M."/>
            <person name="Francisco L."/>
            <person name="Jackson L."/>
            <person name="Javaid M."/>
            <person name="Korchina V."/>
            <person name="Kovar C."/>
            <person name="Mata R."/>
            <person name="Mathew T."/>
            <person name="Ngo R."/>
            <person name="Nguyen L."/>
            <person name="Nguyen N."/>
            <person name="Okwuonu G."/>
            <person name="Ongeri F."/>
            <person name="Pham C."/>
            <person name="Simmons D."/>
            <person name="Wilczek-Boney K."/>
            <person name="Hale W."/>
            <person name="Jakkamsetti A."/>
            <person name="Pham P."/>
            <person name="Ruth R."/>
            <person name="San Lucas F."/>
            <person name="Warren J."/>
            <person name="Zhang J."/>
            <person name="Zhao Z."/>
            <person name="Zhou C."/>
            <person name="Zhu D."/>
            <person name="Lee S."/>
            <person name="Bess C."/>
            <person name="Blankenburg K."/>
            <person name="Forbes L."/>
            <person name="Fu Q."/>
            <person name="Gubbala S."/>
            <person name="Hirani K."/>
            <person name="Jayaseelan J.C."/>
            <person name="Lara F."/>
            <person name="Munidasa M."/>
            <person name="Palculict T."/>
            <person name="Patil S."/>
            <person name="Pu L.-L."/>
            <person name="Saada N."/>
            <person name="Tang L."/>
            <person name="Weissenberger G."/>
            <person name="Zhu Y."/>
            <person name="Hemphill L."/>
            <person name="Shang Y."/>
            <person name="Youmans B."/>
            <person name="Ayvaz T."/>
            <person name="Ross M."/>
            <person name="Santibanez J."/>
            <person name="Aqrawi P."/>
            <person name="Gross S."/>
            <person name="Joshi V."/>
            <person name="Fowler G."/>
            <person name="Nazareth L."/>
            <person name="Reid J."/>
            <person name="Worley K."/>
            <person name="Petrosino J."/>
            <person name="Highlander S."/>
            <person name="Gibbs R."/>
        </authorList>
    </citation>
    <scope>NUCLEOTIDE SEQUENCE [LARGE SCALE GENOMIC DNA]</scope>
    <source>
        <strain evidence="7">ATCC 33269</strain>
    </source>
</reference>
<dbReference type="STRING" id="28134.SAMN05444288_2061"/>
<dbReference type="GO" id="GO:0015920">
    <property type="term" value="P:lipopolysaccharide transport"/>
    <property type="evidence" value="ECO:0007669"/>
    <property type="project" value="TreeGrafter"/>
</dbReference>
<dbReference type="RefSeq" id="WP_004369619.1">
    <property type="nucleotide sequence ID" value="NZ_GL833119.1"/>
</dbReference>
<name>E7RQN1_9BACT</name>
<evidence type="ECO:0000313" key="8">
    <source>
        <dbReference type="Proteomes" id="UP000005580"/>
    </source>
</evidence>
<keyword evidence="3 6" id="KW-0812">Transmembrane</keyword>
<dbReference type="Proteomes" id="UP000005580">
    <property type="component" value="Unassembled WGS sequence"/>
</dbReference>
<evidence type="ECO:0000313" key="7">
    <source>
        <dbReference type="EMBL" id="EFZ36569.1"/>
    </source>
</evidence>
<dbReference type="GO" id="GO:0043190">
    <property type="term" value="C:ATP-binding cassette (ABC) transporter complex"/>
    <property type="evidence" value="ECO:0007669"/>
    <property type="project" value="TreeGrafter"/>
</dbReference>
<feature type="transmembrane region" description="Helical" evidence="6">
    <location>
        <begin position="403"/>
        <end position="420"/>
    </location>
</feature>
<dbReference type="EMBL" id="AEPE02000005">
    <property type="protein sequence ID" value="EFZ36569.1"/>
    <property type="molecule type" value="Genomic_DNA"/>
</dbReference>
<evidence type="ECO:0000256" key="1">
    <source>
        <dbReference type="ARBA" id="ARBA00004651"/>
    </source>
</evidence>
<comment type="subcellular location">
    <subcellularLocation>
        <location evidence="1">Cell membrane</location>
        <topology evidence="1">Multi-pass membrane protein</topology>
    </subcellularLocation>
</comment>
<feature type="transmembrane region" description="Helical" evidence="6">
    <location>
        <begin position="378"/>
        <end position="397"/>
    </location>
</feature>
<dbReference type="eggNOG" id="COG0795">
    <property type="taxonomic scope" value="Bacteria"/>
</dbReference>
<keyword evidence="8" id="KW-1185">Reference proteome</keyword>
<evidence type="ECO:0000256" key="6">
    <source>
        <dbReference type="SAM" id="Phobius"/>
    </source>
</evidence>
<evidence type="ECO:0000256" key="4">
    <source>
        <dbReference type="ARBA" id="ARBA00022989"/>
    </source>
</evidence>
<keyword evidence="5 6" id="KW-0472">Membrane</keyword>
<dbReference type="HOGENOM" id="CLU_028799_6_0_10"/>
<feature type="transmembrane region" description="Helical" evidence="6">
    <location>
        <begin position="584"/>
        <end position="601"/>
    </location>
</feature>
<gene>
    <name evidence="7" type="ORF">HMPREF0663_11482</name>
</gene>
<keyword evidence="2" id="KW-1003">Cell membrane</keyword>
<feature type="transmembrane region" description="Helical" evidence="6">
    <location>
        <begin position="55"/>
        <end position="80"/>
    </location>
</feature>
<feature type="transmembrane region" description="Helical" evidence="6">
    <location>
        <begin position="100"/>
        <end position="120"/>
    </location>
</feature>
<evidence type="ECO:0000256" key="5">
    <source>
        <dbReference type="ARBA" id="ARBA00023136"/>
    </source>
</evidence>
<sequence>MLRIKKLDIFIAKQFGLLFIGTFFICQFVLMMQFLWKSIDELVGKGLSMEVMAQFFWYAGLMLVPQALPLAILLSSLIAFGNLGESSELTAIKAAGISLIQAFRSLIIISIIISFSSFYFQNYVGPTANMKIAQLWISMKQKSPELAIPEGIFYDGIPNSNLYVQKKDMETGKLYGIMIYRMTGSYEDQAIILADSGMLQSTAEKKHLVLTLWSGEWFENMQAEELANSASVPYRRETFVSKKIILDYDGGFSMADANSLSNNARGKSLKQLYQGIDSLRQVYDSIGRVFLADVDRSVFPTLNLSKHDSIAAVKTAMRGSYNFDSIFNKLTPDAKLSATNYALNKVQSEVSDLDFKSMITTDGDKLIREHRIEMISKFTLALSCLIFFFIGAPLGAIIRKGGLGVPVIISVLVFIVYYILDNTGYRMARGGMWTIEFGKGLAPAVLIPLAAFVTYKANKDSVVFNIDMYREMFMKAFGLRVKRHISSKEVIINDPVYAEDAVKLERMSSEITVYSNEHKLVSAPNIIKVFFKYQPDHEIERINDEMEKVIEDLSNTKDKVILHELNSYPILAAKSHTRPFEHQWMNVVAGLIIPAGVFFYLRMWRFRIRLYRDLKTIQRTNGNIVERIRTMNL</sequence>
<evidence type="ECO:0000256" key="2">
    <source>
        <dbReference type="ARBA" id="ARBA00022475"/>
    </source>
</evidence>
<accession>E7RQN1</accession>
<dbReference type="InterPro" id="IPR005495">
    <property type="entry name" value="LptG/LptF_permease"/>
</dbReference>